<evidence type="ECO:0000259" key="9">
    <source>
        <dbReference type="PROSITE" id="PS50928"/>
    </source>
</evidence>
<accession>A0A7W5K2R5</accession>
<evidence type="ECO:0000256" key="4">
    <source>
        <dbReference type="ARBA" id="ARBA00022475"/>
    </source>
</evidence>
<evidence type="ECO:0000256" key="3">
    <source>
        <dbReference type="ARBA" id="ARBA00022448"/>
    </source>
</evidence>
<keyword evidence="4" id="KW-1003">Cell membrane</keyword>
<dbReference type="CDD" id="cd06261">
    <property type="entry name" value="TM_PBP2"/>
    <property type="match status" value="1"/>
</dbReference>
<dbReference type="PANTHER" id="PTHR32243">
    <property type="entry name" value="MALTOSE TRANSPORT SYSTEM PERMEASE-RELATED"/>
    <property type="match status" value="1"/>
</dbReference>
<comment type="similarity">
    <text evidence="2">Belongs to the binding-protein-dependent transport system permease family. MalFG subfamily.</text>
</comment>
<keyword evidence="11" id="KW-1185">Reference proteome</keyword>
<dbReference type="Pfam" id="PF00528">
    <property type="entry name" value="BPD_transp_1"/>
    <property type="match status" value="1"/>
</dbReference>
<evidence type="ECO:0000313" key="11">
    <source>
        <dbReference type="Proteomes" id="UP000553442"/>
    </source>
</evidence>
<name>A0A7W5K2R5_9GAMM</name>
<comment type="caution">
    <text evidence="10">The sequence shown here is derived from an EMBL/GenBank/DDBJ whole genome shotgun (WGS) entry which is preliminary data.</text>
</comment>
<keyword evidence="6 8" id="KW-1133">Transmembrane helix</keyword>
<feature type="transmembrane region" description="Helical" evidence="8">
    <location>
        <begin position="264"/>
        <end position="285"/>
    </location>
</feature>
<proteinExistence type="inferred from homology"/>
<dbReference type="PANTHER" id="PTHR32243:SF18">
    <property type="entry name" value="INNER MEMBRANE ABC TRANSPORTER PERMEASE PROTEIN YCJP"/>
    <property type="match status" value="1"/>
</dbReference>
<gene>
    <name evidence="10" type="ORF">BDK63_001144</name>
</gene>
<feature type="transmembrane region" description="Helical" evidence="8">
    <location>
        <begin position="37"/>
        <end position="59"/>
    </location>
</feature>
<dbReference type="SUPFAM" id="SSF161098">
    <property type="entry name" value="MetI-like"/>
    <property type="match status" value="1"/>
</dbReference>
<dbReference type="PROSITE" id="PS50928">
    <property type="entry name" value="ABC_TM1"/>
    <property type="match status" value="1"/>
</dbReference>
<dbReference type="InterPro" id="IPR035906">
    <property type="entry name" value="MetI-like_sf"/>
</dbReference>
<dbReference type="AlphaFoldDB" id="A0A7W5K2R5"/>
<feature type="transmembrane region" description="Helical" evidence="8">
    <location>
        <begin position="167"/>
        <end position="187"/>
    </location>
</feature>
<sequence length="300" mass="32744">MFNKTPTSGPATAAMPPAQQALGGQGIGAALARHRRLWLALLAWTITFVIFFPILWMILTGFKTEAQAIATPSLLFTPTLESYEAVHARADYLKFAWNSVYVSVGSTLLALLIGIPAAYSMAFLPTKRTKGTLLWMLSTKMLPPVGVLVPIYLIFRDLGMLDTRTGLTVVYTLMNLPIVIWMLYTFFKDLPRDILEAGRMDGASTLQEVGYLLIPLTLPGIASTGLLSVILSWNEAFWSLNLTSSQAAPLTAYIASFSSPEGLFWAKLSAASTMAVAPILIFGWLTQKQMVRGLTFGAVK</sequence>
<evidence type="ECO:0000256" key="7">
    <source>
        <dbReference type="ARBA" id="ARBA00023136"/>
    </source>
</evidence>
<organism evidence="10 11">
    <name type="scientific">Halomonas campaniensis</name>
    <dbReference type="NCBI Taxonomy" id="213554"/>
    <lineage>
        <taxon>Bacteria</taxon>
        <taxon>Pseudomonadati</taxon>
        <taxon>Pseudomonadota</taxon>
        <taxon>Gammaproteobacteria</taxon>
        <taxon>Oceanospirillales</taxon>
        <taxon>Halomonadaceae</taxon>
        <taxon>Halomonas</taxon>
    </lineage>
</organism>
<keyword evidence="7 8" id="KW-0472">Membrane</keyword>
<keyword evidence="3 8" id="KW-0813">Transport</keyword>
<dbReference type="EMBL" id="JACHZF010000007">
    <property type="protein sequence ID" value="MBB3330287.1"/>
    <property type="molecule type" value="Genomic_DNA"/>
</dbReference>
<dbReference type="Proteomes" id="UP000553442">
    <property type="component" value="Unassembled WGS sequence"/>
</dbReference>
<dbReference type="Gene3D" id="1.10.3720.10">
    <property type="entry name" value="MetI-like"/>
    <property type="match status" value="1"/>
</dbReference>
<protein>
    <submittedName>
        <fullName evidence="10">Sorbitol/mannitol transport system permease protein</fullName>
    </submittedName>
</protein>
<evidence type="ECO:0000256" key="1">
    <source>
        <dbReference type="ARBA" id="ARBA00004651"/>
    </source>
</evidence>
<evidence type="ECO:0000313" key="10">
    <source>
        <dbReference type="EMBL" id="MBB3330287.1"/>
    </source>
</evidence>
<evidence type="ECO:0000256" key="2">
    <source>
        <dbReference type="ARBA" id="ARBA00009047"/>
    </source>
</evidence>
<dbReference type="InterPro" id="IPR000515">
    <property type="entry name" value="MetI-like"/>
</dbReference>
<feature type="transmembrane region" description="Helical" evidence="8">
    <location>
        <begin position="208"/>
        <end position="233"/>
    </location>
</feature>
<evidence type="ECO:0000256" key="6">
    <source>
        <dbReference type="ARBA" id="ARBA00022989"/>
    </source>
</evidence>
<feature type="domain" description="ABC transmembrane type-1" evidence="9">
    <location>
        <begin position="96"/>
        <end position="286"/>
    </location>
</feature>
<reference evidence="10 11" key="1">
    <citation type="submission" date="2020-08" db="EMBL/GenBank/DDBJ databases">
        <title>Genomic Encyclopedia of Archaeal and Bacterial Type Strains, Phase II (KMG-II): from individual species to whole genera.</title>
        <authorList>
            <person name="Goeker M."/>
        </authorList>
    </citation>
    <scope>NUCLEOTIDE SEQUENCE [LARGE SCALE GENOMIC DNA]</scope>
    <source>
        <strain evidence="10 11">5AG</strain>
    </source>
</reference>
<evidence type="ECO:0000256" key="8">
    <source>
        <dbReference type="RuleBase" id="RU363032"/>
    </source>
</evidence>
<dbReference type="InterPro" id="IPR050901">
    <property type="entry name" value="BP-dep_ABC_trans_perm"/>
</dbReference>
<keyword evidence="5 8" id="KW-0812">Transmembrane</keyword>
<dbReference type="GO" id="GO:0055085">
    <property type="term" value="P:transmembrane transport"/>
    <property type="evidence" value="ECO:0007669"/>
    <property type="project" value="InterPro"/>
</dbReference>
<feature type="transmembrane region" description="Helical" evidence="8">
    <location>
        <begin position="100"/>
        <end position="121"/>
    </location>
</feature>
<evidence type="ECO:0000256" key="5">
    <source>
        <dbReference type="ARBA" id="ARBA00022692"/>
    </source>
</evidence>
<dbReference type="GO" id="GO:0005886">
    <property type="term" value="C:plasma membrane"/>
    <property type="evidence" value="ECO:0007669"/>
    <property type="project" value="UniProtKB-SubCell"/>
</dbReference>
<feature type="transmembrane region" description="Helical" evidence="8">
    <location>
        <begin position="133"/>
        <end position="155"/>
    </location>
</feature>
<comment type="subcellular location">
    <subcellularLocation>
        <location evidence="1 8">Cell membrane</location>
        <topology evidence="1 8">Multi-pass membrane protein</topology>
    </subcellularLocation>
</comment>